<keyword evidence="1" id="KW-0808">Transferase</keyword>
<name>A0ABX0H004_9ACTN</name>
<keyword evidence="1" id="KW-0489">Methyltransferase</keyword>
<evidence type="ECO:0000313" key="2">
    <source>
        <dbReference type="Proteomes" id="UP000800981"/>
    </source>
</evidence>
<reference evidence="1 2" key="1">
    <citation type="submission" date="2020-03" db="EMBL/GenBank/DDBJ databases">
        <title>Two novel Motilibacter sp.</title>
        <authorList>
            <person name="Liu S."/>
        </authorList>
    </citation>
    <scope>NUCLEOTIDE SEQUENCE [LARGE SCALE GENOMIC DNA]</scope>
    <source>
        <strain evidence="1 2">E257</strain>
    </source>
</reference>
<comment type="caution">
    <text evidence="1">The sequence shown here is derived from an EMBL/GenBank/DDBJ whole genome shotgun (WGS) entry which is preliminary data.</text>
</comment>
<sequence>MFYTEFLRGVHDRLRPATYLEVGVRDGRSLALSRARSVGVDPAFAIDVELDGDLALLRTTSDEYFARPEPLAPTAGRPYDLAFLDGLHLFEVVLRDFLHAEALSTPWSAVILDDVLPRNAAEAQRTPVGKAWTGDVWKLLPVLAEHRPGLTVVPVDTRPTGLLLVLGLDPGDTTLADAYSSIVEQHVMVREVPAEILARDAAVEPERVLAAPVWDVLRRLRERGATPDEGAAELADALARSFGRG</sequence>
<accession>A0ABX0H004</accession>
<dbReference type="Gene3D" id="3.40.50.150">
    <property type="entry name" value="Vaccinia Virus protein VP39"/>
    <property type="match status" value="1"/>
</dbReference>
<proteinExistence type="predicted"/>
<protein>
    <submittedName>
        <fullName evidence="1">Class I SAM-dependent methyltransferase</fullName>
    </submittedName>
</protein>
<dbReference type="GO" id="GO:0008168">
    <property type="term" value="F:methyltransferase activity"/>
    <property type="evidence" value="ECO:0007669"/>
    <property type="project" value="UniProtKB-KW"/>
</dbReference>
<dbReference type="Proteomes" id="UP000800981">
    <property type="component" value="Unassembled WGS sequence"/>
</dbReference>
<gene>
    <name evidence="1" type="ORF">G9H71_15360</name>
</gene>
<evidence type="ECO:0000313" key="1">
    <source>
        <dbReference type="EMBL" id="NHC15164.1"/>
    </source>
</evidence>
<dbReference type="InterPro" id="IPR029063">
    <property type="entry name" value="SAM-dependent_MTases_sf"/>
</dbReference>
<organism evidence="1 2">
    <name type="scientific">Motilibacter deserti</name>
    <dbReference type="NCBI Taxonomy" id="2714956"/>
    <lineage>
        <taxon>Bacteria</taxon>
        <taxon>Bacillati</taxon>
        <taxon>Actinomycetota</taxon>
        <taxon>Actinomycetes</taxon>
        <taxon>Motilibacterales</taxon>
        <taxon>Motilibacteraceae</taxon>
        <taxon>Motilibacter</taxon>
    </lineage>
</organism>
<keyword evidence="2" id="KW-1185">Reference proteome</keyword>
<dbReference type="SUPFAM" id="SSF53335">
    <property type="entry name" value="S-adenosyl-L-methionine-dependent methyltransferases"/>
    <property type="match status" value="1"/>
</dbReference>
<dbReference type="EMBL" id="JAANNP010000018">
    <property type="protein sequence ID" value="NHC15164.1"/>
    <property type="molecule type" value="Genomic_DNA"/>
</dbReference>
<dbReference type="RefSeq" id="WP_166283383.1">
    <property type="nucleotide sequence ID" value="NZ_JAANNP010000018.1"/>
</dbReference>
<dbReference type="GO" id="GO:0032259">
    <property type="term" value="P:methylation"/>
    <property type="evidence" value="ECO:0007669"/>
    <property type="project" value="UniProtKB-KW"/>
</dbReference>